<proteinExistence type="predicted"/>
<dbReference type="SUPFAM" id="SSF89372">
    <property type="entry name" value="Fucose-specific lectin"/>
    <property type="match status" value="1"/>
</dbReference>
<gene>
    <name evidence="4" type="ORF">N657DRAFT_655339</name>
</gene>
<evidence type="ECO:0000313" key="5">
    <source>
        <dbReference type="Proteomes" id="UP001302602"/>
    </source>
</evidence>
<keyword evidence="3" id="KW-0732">Signal</keyword>
<comment type="caution">
    <text evidence="4">The sequence shown here is derived from an EMBL/GenBank/DDBJ whole genome shotgun (WGS) entry which is preliminary data.</text>
</comment>
<dbReference type="AlphaFoldDB" id="A0AAN6Z509"/>
<organism evidence="4 5">
    <name type="scientific">Parathielavia appendiculata</name>
    <dbReference type="NCBI Taxonomy" id="2587402"/>
    <lineage>
        <taxon>Eukaryota</taxon>
        <taxon>Fungi</taxon>
        <taxon>Dikarya</taxon>
        <taxon>Ascomycota</taxon>
        <taxon>Pezizomycotina</taxon>
        <taxon>Sordariomycetes</taxon>
        <taxon>Sordariomycetidae</taxon>
        <taxon>Sordariales</taxon>
        <taxon>Chaetomiaceae</taxon>
        <taxon>Parathielavia</taxon>
    </lineage>
</organism>
<feature type="compositionally biased region" description="Basic and acidic residues" evidence="1">
    <location>
        <begin position="483"/>
        <end position="496"/>
    </location>
</feature>
<feature type="chain" id="PRO_5042844435" description="Fucose-specific lectin" evidence="3">
    <location>
        <begin position="21"/>
        <end position="496"/>
    </location>
</feature>
<accession>A0AAN6Z509</accession>
<dbReference type="EMBL" id="MU853226">
    <property type="protein sequence ID" value="KAK4125302.1"/>
    <property type="molecule type" value="Genomic_DNA"/>
</dbReference>
<feature type="region of interest" description="Disordered" evidence="1">
    <location>
        <begin position="407"/>
        <end position="496"/>
    </location>
</feature>
<keyword evidence="2" id="KW-0812">Transmembrane</keyword>
<sequence length="496" mass="53485">MASLVSNLLLLGAAASPATASIAAWWNGYGAQILVQNETDTSNQIHYSACNSEGSPRYSYIDDRSLSLIESPKYGTPLAGVGWFEKAETIASIFYITTEGQIANTYVRCDMDTGFFKSDGNWVVSRGIVPSIHNNSGLAVVVLSSTAGYRVYYHDSNGAINELSYTNADQWHHRGVISQDDNSLPALAATFSGNNNISVVSARDERNIAVTRWNKDATWFRSTLPQPLQGGFTTADTNRTDIAVNETAPTNFTLPAWDGKTSALGISIDSSYARSLWYIGNDSSLHWVASRNWTWSQQANNQSDASWPQADKPNADLGVAYDFNSSMVRLYYTVQGQVSEVNYQNGSWSAWSSLATPPPSTPTADPSADPGLSAGAKAGIGVGVSLGALAIGAIVAVIVLARRKKQAGLGHPDEGSTTVTPDTPARSHGSPTAPASELTTKYEHDAWDQKNAPDQAEQVQQLDSTARTELCAPQRYELPTQNHTHELAAERRQEGQ</sequence>
<protein>
    <recommendedName>
        <fullName evidence="6">Fucose-specific lectin</fullName>
    </recommendedName>
</protein>
<dbReference type="Gene3D" id="2.120.10.70">
    <property type="entry name" value="Fucose-specific lectin"/>
    <property type="match status" value="1"/>
</dbReference>
<dbReference type="RefSeq" id="XP_062649073.1">
    <property type="nucleotide sequence ID" value="XM_062794591.1"/>
</dbReference>
<dbReference type="GeneID" id="87831360"/>
<reference evidence="4" key="2">
    <citation type="submission" date="2023-05" db="EMBL/GenBank/DDBJ databases">
        <authorList>
            <consortium name="Lawrence Berkeley National Laboratory"/>
            <person name="Steindorff A."/>
            <person name="Hensen N."/>
            <person name="Bonometti L."/>
            <person name="Westerberg I."/>
            <person name="Brannstrom I.O."/>
            <person name="Guillou S."/>
            <person name="Cros-Aarteil S."/>
            <person name="Calhoun S."/>
            <person name="Haridas S."/>
            <person name="Kuo A."/>
            <person name="Mondo S."/>
            <person name="Pangilinan J."/>
            <person name="Riley R."/>
            <person name="Labutti K."/>
            <person name="Andreopoulos B."/>
            <person name="Lipzen A."/>
            <person name="Chen C."/>
            <person name="Yanf M."/>
            <person name="Daum C."/>
            <person name="Ng V."/>
            <person name="Clum A."/>
            <person name="Ohm R."/>
            <person name="Martin F."/>
            <person name="Silar P."/>
            <person name="Natvig D."/>
            <person name="Lalanne C."/>
            <person name="Gautier V."/>
            <person name="Ament-Velasquez S.L."/>
            <person name="Kruys A."/>
            <person name="Hutchinson M.I."/>
            <person name="Powell A.J."/>
            <person name="Barry K."/>
            <person name="Miller A.N."/>
            <person name="Grigoriev I.V."/>
            <person name="Debuchy R."/>
            <person name="Gladieux P."/>
            <person name="Thoren M.H."/>
            <person name="Johannesson H."/>
        </authorList>
    </citation>
    <scope>NUCLEOTIDE SEQUENCE</scope>
    <source>
        <strain evidence="4">CBS 731.68</strain>
    </source>
</reference>
<evidence type="ECO:0000256" key="3">
    <source>
        <dbReference type="SAM" id="SignalP"/>
    </source>
</evidence>
<reference evidence="4" key="1">
    <citation type="journal article" date="2023" name="Mol. Phylogenet. Evol.">
        <title>Genome-scale phylogeny and comparative genomics of the fungal order Sordariales.</title>
        <authorList>
            <person name="Hensen N."/>
            <person name="Bonometti L."/>
            <person name="Westerberg I."/>
            <person name="Brannstrom I.O."/>
            <person name="Guillou S."/>
            <person name="Cros-Aarteil S."/>
            <person name="Calhoun S."/>
            <person name="Haridas S."/>
            <person name="Kuo A."/>
            <person name="Mondo S."/>
            <person name="Pangilinan J."/>
            <person name="Riley R."/>
            <person name="LaButti K."/>
            <person name="Andreopoulos B."/>
            <person name="Lipzen A."/>
            <person name="Chen C."/>
            <person name="Yan M."/>
            <person name="Daum C."/>
            <person name="Ng V."/>
            <person name="Clum A."/>
            <person name="Steindorff A."/>
            <person name="Ohm R.A."/>
            <person name="Martin F."/>
            <person name="Silar P."/>
            <person name="Natvig D.O."/>
            <person name="Lalanne C."/>
            <person name="Gautier V."/>
            <person name="Ament-Velasquez S.L."/>
            <person name="Kruys A."/>
            <person name="Hutchinson M.I."/>
            <person name="Powell A.J."/>
            <person name="Barry K."/>
            <person name="Miller A.N."/>
            <person name="Grigoriev I.V."/>
            <person name="Debuchy R."/>
            <person name="Gladieux P."/>
            <person name="Hiltunen Thoren M."/>
            <person name="Johannesson H."/>
        </authorList>
    </citation>
    <scope>NUCLEOTIDE SEQUENCE</scope>
    <source>
        <strain evidence="4">CBS 731.68</strain>
    </source>
</reference>
<feature type="compositionally biased region" description="Polar residues" evidence="1">
    <location>
        <begin position="457"/>
        <end position="467"/>
    </location>
</feature>
<keyword evidence="5" id="KW-1185">Reference proteome</keyword>
<dbReference type="Proteomes" id="UP001302602">
    <property type="component" value="Unassembled WGS sequence"/>
</dbReference>
<feature type="signal peptide" evidence="3">
    <location>
        <begin position="1"/>
        <end position="20"/>
    </location>
</feature>
<evidence type="ECO:0000256" key="2">
    <source>
        <dbReference type="SAM" id="Phobius"/>
    </source>
</evidence>
<evidence type="ECO:0008006" key="6">
    <source>
        <dbReference type="Google" id="ProtNLM"/>
    </source>
</evidence>
<keyword evidence="2" id="KW-1133">Transmembrane helix</keyword>
<name>A0AAN6Z509_9PEZI</name>
<evidence type="ECO:0000256" key="1">
    <source>
        <dbReference type="SAM" id="MobiDB-lite"/>
    </source>
</evidence>
<feature type="transmembrane region" description="Helical" evidence="2">
    <location>
        <begin position="378"/>
        <end position="401"/>
    </location>
</feature>
<keyword evidence="2" id="KW-0472">Membrane</keyword>
<evidence type="ECO:0000313" key="4">
    <source>
        <dbReference type="EMBL" id="KAK4125302.1"/>
    </source>
</evidence>